<keyword evidence="1" id="KW-0812">Transmembrane</keyword>
<accession>A0A1C7NU28</accession>
<dbReference type="STRING" id="1612624.ADU59_27160"/>
<feature type="transmembrane region" description="Helical" evidence="1">
    <location>
        <begin position="99"/>
        <end position="124"/>
    </location>
</feature>
<keyword evidence="3" id="KW-1185">Reference proteome</keyword>
<evidence type="ECO:0000256" key="1">
    <source>
        <dbReference type="SAM" id="Phobius"/>
    </source>
</evidence>
<feature type="transmembrane region" description="Helical" evidence="1">
    <location>
        <begin position="66"/>
        <end position="87"/>
    </location>
</feature>
<protein>
    <submittedName>
        <fullName evidence="2">Membrane protein</fullName>
    </submittedName>
</protein>
<dbReference type="Proteomes" id="UP000093111">
    <property type="component" value="Unassembled WGS sequence"/>
</dbReference>
<name>A0A1C7NU28_9HYPH</name>
<dbReference type="RefSeq" id="WP_068958626.1">
    <property type="nucleotide sequence ID" value="NZ_LGLV01000020.1"/>
</dbReference>
<evidence type="ECO:0000313" key="2">
    <source>
        <dbReference type="EMBL" id="OBZ92470.1"/>
    </source>
</evidence>
<feature type="transmembrane region" description="Helical" evidence="1">
    <location>
        <begin position="159"/>
        <end position="177"/>
    </location>
</feature>
<dbReference type="OrthoDB" id="8283003at2"/>
<keyword evidence="1" id="KW-0472">Membrane</keyword>
<dbReference type="PATRIC" id="fig|1612624.7.peg.3168"/>
<organism evidence="2 3">
    <name type="scientific">Pararhizobium polonicum</name>
    <dbReference type="NCBI Taxonomy" id="1612624"/>
    <lineage>
        <taxon>Bacteria</taxon>
        <taxon>Pseudomonadati</taxon>
        <taxon>Pseudomonadota</taxon>
        <taxon>Alphaproteobacteria</taxon>
        <taxon>Hyphomicrobiales</taxon>
        <taxon>Rhizobiaceae</taxon>
        <taxon>Rhizobium/Agrobacterium group</taxon>
        <taxon>Pararhizobium</taxon>
    </lineage>
</organism>
<keyword evidence="1" id="KW-1133">Transmembrane helix</keyword>
<dbReference type="EMBL" id="LGLV01000020">
    <property type="protein sequence ID" value="OBZ92470.1"/>
    <property type="molecule type" value="Genomic_DNA"/>
</dbReference>
<evidence type="ECO:0000313" key="3">
    <source>
        <dbReference type="Proteomes" id="UP000093111"/>
    </source>
</evidence>
<reference evidence="2 3" key="1">
    <citation type="journal article" date="2016" name="Syst. Appl. Microbiol.">
        <title>Pararhizobium polonicum sp. nov. isolated from tumors on stone fruit rootstocks.</title>
        <authorList>
            <person name="Pulawska J."/>
            <person name="Kuzmanovic N."/>
            <person name="Willems A."/>
            <person name="Pothier J.F."/>
        </authorList>
    </citation>
    <scope>NUCLEOTIDE SEQUENCE [LARGE SCALE GENOMIC DNA]</scope>
    <source>
        <strain evidence="2 3">F5.1</strain>
    </source>
</reference>
<gene>
    <name evidence="2" type="ORF">ADU59_27160</name>
</gene>
<dbReference type="AlphaFoldDB" id="A0A1C7NU28"/>
<sequence>MSASDCAGISEPASLTLRISQRLLASLPSIREILFGAPLWGAMMAVSALAALYLRNSAETSHLQSILILFFFGGMAAWPCALLLGRFGAIGRRRETRFAAFFLCLTVCTIVATAFLFAMDYRVFYARWHAPFGSRIWAYQFTITSASAVYQFVVMGIRLYLPLGFAALGLTSLWLAWRMPEQQR</sequence>
<proteinExistence type="predicted"/>
<feature type="transmembrane region" description="Helical" evidence="1">
    <location>
        <begin position="33"/>
        <end position="54"/>
    </location>
</feature>
<comment type="caution">
    <text evidence="2">The sequence shown here is derived from an EMBL/GenBank/DDBJ whole genome shotgun (WGS) entry which is preliminary data.</text>
</comment>